<name>A0ABT2J6L5_9PSEU</name>
<feature type="region of interest" description="Disordered" evidence="1">
    <location>
        <begin position="1"/>
        <end position="38"/>
    </location>
</feature>
<dbReference type="RefSeq" id="WP_260190803.1">
    <property type="nucleotide sequence ID" value="NZ_JAFFZE010000009.1"/>
</dbReference>
<evidence type="ECO:0000256" key="1">
    <source>
        <dbReference type="SAM" id="MobiDB-lite"/>
    </source>
</evidence>
<proteinExistence type="predicted"/>
<dbReference type="EMBL" id="JAFFZE010000009">
    <property type="protein sequence ID" value="MCT2583428.1"/>
    <property type="molecule type" value="Genomic_DNA"/>
</dbReference>
<protein>
    <recommendedName>
        <fullName evidence="4">WXG100 family type VII secretion target</fullName>
    </recommendedName>
</protein>
<reference evidence="2 3" key="1">
    <citation type="submission" date="2021-02" db="EMBL/GenBank/DDBJ databases">
        <title>Actinophytocola xerophila sp. nov., isolated from soil of cotton cropping field.</title>
        <authorList>
            <person name="Huang R."/>
            <person name="Chen X."/>
            <person name="Ge X."/>
            <person name="Liu W."/>
        </authorList>
    </citation>
    <scope>NUCLEOTIDE SEQUENCE [LARGE SCALE GENOMIC DNA]</scope>
    <source>
        <strain evidence="2 3">S1-96</strain>
    </source>
</reference>
<evidence type="ECO:0000313" key="2">
    <source>
        <dbReference type="EMBL" id="MCT2583428.1"/>
    </source>
</evidence>
<evidence type="ECO:0000313" key="3">
    <source>
        <dbReference type="Proteomes" id="UP001156441"/>
    </source>
</evidence>
<organism evidence="2 3">
    <name type="scientific">Actinophytocola gossypii</name>
    <dbReference type="NCBI Taxonomy" id="2812003"/>
    <lineage>
        <taxon>Bacteria</taxon>
        <taxon>Bacillati</taxon>
        <taxon>Actinomycetota</taxon>
        <taxon>Actinomycetes</taxon>
        <taxon>Pseudonocardiales</taxon>
        <taxon>Pseudonocardiaceae</taxon>
    </lineage>
</organism>
<comment type="caution">
    <text evidence="2">The sequence shown here is derived from an EMBL/GenBank/DDBJ whole genome shotgun (WGS) entry which is preliminary data.</text>
</comment>
<evidence type="ECO:0008006" key="4">
    <source>
        <dbReference type="Google" id="ProtNLM"/>
    </source>
</evidence>
<gene>
    <name evidence="2" type="ORF">JT362_09900</name>
</gene>
<sequence length="149" mass="16157">MRPDETRQAPHPSVGVPPPDPARPLPESTTDPMPVVGAEPEIVVEPEPVPEVGPEPAPGDAGAALFGAGDVERFRARWRELQADFVDDPGRAVQGADELVGEVMRALSEIVSEHKRALETGWRGGAGETEDLRVALRRYRSFFDQLLTS</sequence>
<keyword evidence="3" id="KW-1185">Reference proteome</keyword>
<accession>A0ABT2J6L5</accession>
<dbReference type="Proteomes" id="UP001156441">
    <property type="component" value="Unassembled WGS sequence"/>
</dbReference>
<feature type="compositionally biased region" description="Pro residues" evidence="1">
    <location>
        <begin position="15"/>
        <end position="24"/>
    </location>
</feature>